<feature type="transmembrane region" description="Helical" evidence="6">
    <location>
        <begin position="350"/>
        <end position="375"/>
    </location>
</feature>
<dbReference type="STRING" id="40318.SNOD_30375"/>
<accession>A0A0B5DKX6</accession>
<keyword evidence="2" id="KW-1003">Cell membrane</keyword>
<feature type="transmembrane region" description="Helical" evidence="6">
    <location>
        <begin position="280"/>
        <end position="301"/>
    </location>
</feature>
<dbReference type="Proteomes" id="UP000325763">
    <property type="component" value="Chromosome"/>
</dbReference>
<dbReference type="InterPro" id="IPR003838">
    <property type="entry name" value="ABC3_permease_C"/>
</dbReference>
<feature type="transmembrane region" description="Helical" evidence="6">
    <location>
        <begin position="598"/>
        <end position="620"/>
    </location>
</feature>
<proteinExistence type="predicted"/>
<evidence type="ECO:0000256" key="5">
    <source>
        <dbReference type="ARBA" id="ARBA00023136"/>
    </source>
</evidence>
<dbReference type="KEGG" id="snq:CP978_30670"/>
<feature type="transmembrane region" description="Helical" evidence="6">
    <location>
        <begin position="404"/>
        <end position="424"/>
    </location>
</feature>
<evidence type="ECO:0000256" key="1">
    <source>
        <dbReference type="ARBA" id="ARBA00004651"/>
    </source>
</evidence>
<dbReference type="Pfam" id="PF02687">
    <property type="entry name" value="FtsX"/>
    <property type="match status" value="1"/>
</dbReference>
<feature type="transmembrane region" description="Helical" evidence="6">
    <location>
        <begin position="684"/>
        <end position="705"/>
    </location>
</feature>
<keyword evidence="10" id="KW-1185">Reference proteome</keyword>
<evidence type="ECO:0000256" key="3">
    <source>
        <dbReference type="ARBA" id="ARBA00022692"/>
    </source>
</evidence>
<dbReference type="AlphaFoldDB" id="A0A0B5DKX6"/>
<reference evidence="8 10" key="2">
    <citation type="journal article" date="2016" name="Appl. Microbiol. Biotechnol.">
        <title>Exploiting the genome sequence of Streptomyces nodosus for enhanced antibiotic production.</title>
        <authorList>
            <person name="Sweeney P."/>
            <person name="Murphy C.D."/>
            <person name="Caffrey P."/>
        </authorList>
    </citation>
    <scope>NUCLEOTIDE SEQUENCE [LARGE SCALE GENOMIC DNA]</scope>
    <source>
        <strain evidence="8 10">ATCC 14899</strain>
    </source>
</reference>
<reference evidence="9 11" key="3">
    <citation type="submission" date="2017-09" db="EMBL/GenBank/DDBJ databases">
        <title>Streptomyces genome completion.</title>
        <authorList>
            <person name="Lee N."/>
            <person name="Cho B.-K."/>
        </authorList>
    </citation>
    <scope>NUCLEOTIDE SEQUENCE [LARGE SCALE GENOMIC DNA]</scope>
    <source>
        <strain evidence="9 11">ATCC 14899</strain>
    </source>
</reference>
<gene>
    <name evidence="9" type="ORF">CP978_30670</name>
    <name evidence="8" type="ORF">SNOD_30375</name>
</gene>
<keyword evidence="5 6" id="KW-0472">Membrane</keyword>
<evidence type="ECO:0000313" key="9">
    <source>
        <dbReference type="EMBL" id="QEV42331.1"/>
    </source>
</evidence>
<evidence type="ECO:0000313" key="11">
    <source>
        <dbReference type="Proteomes" id="UP000325763"/>
    </source>
</evidence>
<evidence type="ECO:0000313" key="8">
    <source>
        <dbReference type="EMBL" id="AJE43824.1"/>
    </source>
</evidence>
<feature type="transmembrane region" description="Helical" evidence="6">
    <location>
        <begin position="641"/>
        <end position="664"/>
    </location>
</feature>
<feature type="transmembrane region" description="Helical" evidence="6">
    <location>
        <begin position="322"/>
        <end position="338"/>
    </location>
</feature>
<organism evidence="8 10">
    <name type="scientific">Streptomyces nodosus</name>
    <dbReference type="NCBI Taxonomy" id="40318"/>
    <lineage>
        <taxon>Bacteria</taxon>
        <taxon>Bacillati</taxon>
        <taxon>Actinomycetota</taxon>
        <taxon>Actinomycetes</taxon>
        <taxon>Kitasatosporales</taxon>
        <taxon>Streptomycetaceae</taxon>
        <taxon>Streptomyces</taxon>
    </lineage>
</organism>
<evidence type="ECO:0000256" key="2">
    <source>
        <dbReference type="ARBA" id="ARBA00022475"/>
    </source>
</evidence>
<feature type="transmembrane region" description="Helical" evidence="6">
    <location>
        <begin position="240"/>
        <end position="260"/>
    </location>
</feature>
<comment type="subcellular location">
    <subcellularLocation>
        <location evidence="1">Cell membrane</location>
        <topology evidence="1">Multi-pass membrane protein</topology>
    </subcellularLocation>
</comment>
<evidence type="ECO:0000313" key="10">
    <source>
        <dbReference type="Proteomes" id="UP000031526"/>
    </source>
</evidence>
<dbReference type="HOGENOM" id="CLU_396855_0_0_11"/>
<sequence>MTVGWHAGRSVRGGALRFVALVCAAAALTLAVTALVLSAAAYDGRDQRSAARNPVVHDSDPARPAVALWQSSFDEIEQEQYSVIHIAPLTQGAPLPPGLRTWPKPGQSVLSPALAERGASHGILTRYGRASGRIAERGLADPGELLAYVRPADDRFIDREKAFTINGYGVPGAMFGNSQNVESLKVLTTTVLGLLVLPALGLTVVAVRMGAEARRRRTVLLDALGASWTARTLVNCGESLLPAFVGTALGLAPAFWASHIEVTLPLTDYTVSSADVARTTATWLLGALASCVVVVLTASALHRVRRDGGTRLRAAGGRLPRWWPAVFPFAVLFTVRGPEPLSHGNTFLFLLIYSAGVALTLATLPSVIGLLIALIGRALGWTGRRTGMSGTLVAGRWMAHHPGITVRLVAGLVIAVGLVGQVQLHSSRLSSDYAAARASADRLGDTVYTVTQPDLGDRTRAFLAELPSGVQAYSMTGRTDAHNRTIVSVQAPCTALEAIKRSCDHPAPFGVTDPDARLSELARWFSDGADISLRVGPVTATPATGDDRYLVLLDAHGKSLPADRIRQAAFTRLSPTPNVEIPGGSWLGGTVARAGRGAWVALFGVAGITAMALALSLNSLAEFQRFSRSVAPLGVLTGRRLIFLATAAWTLLLPLLLAAGLGLLTNAWLATPLTDPVVGASPSTAVLVSLTITLVVVAFAVWLIGSVSAVRTTDRWKPETD</sequence>
<keyword evidence="4 6" id="KW-1133">Transmembrane helix</keyword>
<keyword evidence="3 6" id="KW-0812">Transmembrane</keyword>
<dbReference type="Proteomes" id="UP000031526">
    <property type="component" value="Chromosome"/>
</dbReference>
<dbReference type="GO" id="GO:0005886">
    <property type="term" value="C:plasma membrane"/>
    <property type="evidence" value="ECO:0007669"/>
    <property type="project" value="UniProtKB-SubCell"/>
</dbReference>
<reference evidence="10" key="1">
    <citation type="submission" date="2014-09" db="EMBL/GenBank/DDBJ databases">
        <title>Sequence of the Streptomyces nodosus genome.</title>
        <authorList>
            <person name="Sweeney P."/>
            <person name="Stephens N."/>
            <person name="Murphy C."/>
            <person name="Caffrey P."/>
        </authorList>
    </citation>
    <scope>NUCLEOTIDE SEQUENCE [LARGE SCALE GENOMIC DNA]</scope>
    <source>
        <strain evidence="10">ATCC 14899</strain>
    </source>
</reference>
<name>A0A0B5DKX6_9ACTN</name>
<protein>
    <submittedName>
        <fullName evidence="9">FtsX-like permease family protein</fullName>
    </submittedName>
</protein>
<evidence type="ECO:0000259" key="7">
    <source>
        <dbReference type="Pfam" id="PF02687"/>
    </source>
</evidence>
<dbReference type="EMBL" id="CP023747">
    <property type="protein sequence ID" value="QEV42331.1"/>
    <property type="molecule type" value="Genomic_DNA"/>
</dbReference>
<feature type="domain" description="ABC3 transporter permease C-terminal" evidence="7">
    <location>
        <begin position="191"/>
        <end position="298"/>
    </location>
</feature>
<evidence type="ECO:0000256" key="6">
    <source>
        <dbReference type="SAM" id="Phobius"/>
    </source>
</evidence>
<feature type="transmembrane region" description="Helical" evidence="6">
    <location>
        <begin position="186"/>
        <end position="207"/>
    </location>
</feature>
<evidence type="ECO:0000256" key="4">
    <source>
        <dbReference type="ARBA" id="ARBA00022989"/>
    </source>
</evidence>
<dbReference type="EMBL" id="CP009313">
    <property type="protein sequence ID" value="AJE43824.1"/>
    <property type="molecule type" value="Genomic_DNA"/>
</dbReference>